<dbReference type="PROSITE" id="PS50222">
    <property type="entry name" value="EF_HAND_2"/>
    <property type="match status" value="1"/>
</dbReference>
<organism evidence="4 5">
    <name type="scientific">Gonium pectorale</name>
    <name type="common">Green alga</name>
    <dbReference type="NCBI Taxonomy" id="33097"/>
    <lineage>
        <taxon>Eukaryota</taxon>
        <taxon>Viridiplantae</taxon>
        <taxon>Chlorophyta</taxon>
        <taxon>core chlorophytes</taxon>
        <taxon>Chlorophyceae</taxon>
        <taxon>CS clade</taxon>
        <taxon>Chlamydomonadales</taxon>
        <taxon>Volvocaceae</taxon>
        <taxon>Gonium</taxon>
    </lineage>
</organism>
<feature type="compositionally biased region" description="Gly residues" evidence="1">
    <location>
        <begin position="1"/>
        <end position="16"/>
    </location>
</feature>
<sequence length="741" mass="81391">MSGYPGAGGQGSGDGGHPAAAGDCKVPKSPSMVAAVTTRRQEFDNFLKELDANKDGNIDIDELLAHMEGIAAQRRQRKWMWFAIVALAFCALSTIAATVGLTYAVLKAVQDTEVVGGIMYVKDSTTEIVRTGSAEFTVVDGLLVSRETLLDTAANANTTASGRRSLAGADSKVPPKAVLRTASFKGTPQRFTSNVSIEVLMELDYLLIKGSGSVELALKVDGVARVPMAGSMLGTVVRIVTSAGTITLDNTVVSFSSSIADIFEEAGFSVSRNRRMLLGIYDVVGFFNWIEIYEPCITPDNVTHDRCQFQLPALEGDDGSVQLPEGDDVLPTAEGTRRRRELRTVRVRHSPTTPLVRRSLQDGFNGIVDLAGIEEVDGVRYMTHNETATYWNSMLRTVYEFALMPDYRRIELMTTNNKIVSTWQEENLPYGVGAVINPSWCTEAIMPDSVVTRAQMRDDTLASFEFIGYDYKYDRSARHFRLAIKQIGAESIEELPNVLTVDYWDTLTDNNPVAFEVDDPLTGHLMIQVLDFKVLTDGVPDTAPELFTAPQIDTCSLNPSIPRLSSPFSISSYDTIPYTADDEQDFINGDSFDEGDPAASNRRRAILEASATRAAVWATLDHINGTGEWPEWALEHYGGVRPTQSLITHGRALQARDCSFRTSTVKMDTKPCAGVFSIISCWDSIADGWFHRHRLKGYVNRVKVAKTLVEDLGIEDIEFAKVCAGYDYENNEGFATATISL</sequence>
<reference evidence="5" key="1">
    <citation type="journal article" date="2016" name="Nat. Commun.">
        <title>The Gonium pectorale genome demonstrates co-option of cell cycle regulation during the evolution of multicellularity.</title>
        <authorList>
            <person name="Hanschen E.R."/>
            <person name="Marriage T.N."/>
            <person name="Ferris P.J."/>
            <person name="Hamaji T."/>
            <person name="Toyoda A."/>
            <person name="Fujiyama A."/>
            <person name="Neme R."/>
            <person name="Noguchi H."/>
            <person name="Minakuchi Y."/>
            <person name="Suzuki M."/>
            <person name="Kawai-Toyooka H."/>
            <person name="Smith D.R."/>
            <person name="Sparks H."/>
            <person name="Anderson J."/>
            <person name="Bakaric R."/>
            <person name="Luria V."/>
            <person name="Karger A."/>
            <person name="Kirschner M.W."/>
            <person name="Durand P.M."/>
            <person name="Michod R.E."/>
            <person name="Nozaki H."/>
            <person name="Olson B.J."/>
        </authorList>
    </citation>
    <scope>NUCLEOTIDE SEQUENCE [LARGE SCALE GENOMIC DNA]</scope>
    <source>
        <strain evidence="5">NIES-2863</strain>
    </source>
</reference>
<keyword evidence="2" id="KW-0472">Membrane</keyword>
<protein>
    <recommendedName>
        <fullName evidence="3">EF-hand domain-containing protein</fullName>
    </recommendedName>
</protein>
<feature type="transmembrane region" description="Helical" evidence="2">
    <location>
        <begin position="79"/>
        <end position="106"/>
    </location>
</feature>
<evidence type="ECO:0000256" key="1">
    <source>
        <dbReference type="SAM" id="MobiDB-lite"/>
    </source>
</evidence>
<dbReference type="Proteomes" id="UP000075714">
    <property type="component" value="Unassembled WGS sequence"/>
</dbReference>
<feature type="region of interest" description="Disordered" evidence="1">
    <location>
        <begin position="1"/>
        <end position="23"/>
    </location>
</feature>
<dbReference type="PROSITE" id="PS00018">
    <property type="entry name" value="EF_HAND_1"/>
    <property type="match status" value="1"/>
</dbReference>
<dbReference type="Gene3D" id="1.10.238.10">
    <property type="entry name" value="EF-hand"/>
    <property type="match status" value="1"/>
</dbReference>
<keyword evidence="5" id="KW-1185">Reference proteome</keyword>
<accession>A0A150FZF8</accession>
<name>A0A150FZF8_GONPE</name>
<dbReference type="InterPro" id="IPR018247">
    <property type="entry name" value="EF_Hand_1_Ca_BS"/>
</dbReference>
<dbReference type="InterPro" id="IPR002048">
    <property type="entry name" value="EF_hand_dom"/>
</dbReference>
<feature type="domain" description="EF-hand" evidence="3">
    <location>
        <begin position="38"/>
        <end position="73"/>
    </location>
</feature>
<evidence type="ECO:0000256" key="2">
    <source>
        <dbReference type="SAM" id="Phobius"/>
    </source>
</evidence>
<comment type="caution">
    <text evidence="4">The sequence shown here is derived from an EMBL/GenBank/DDBJ whole genome shotgun (WGS) entry which is preliminary data.</text>
</comment>
<evidence type="ECO:0000313" key="5">
    <source>
        <dbReference type="Proteomes" id="UP000075714"/>
    </source>
</evidence>
<dbReference type="STRING" id="33097.A0A150FZF8"/>
<evidence type="ECO:0000259" key="3">
    <source>
        <dbReference type="PROSITE" id="PS50222"/>
    </source>
</evidence>
<dbReference type="GO" id="GO:0005509">
    <property type="term" value="F:calcium ion binding"/>
    <property type="evidence" value="ECO:0007669"/>
    <property type="project" value="InterPro"/>
</dbReference>
<keyword evidence="2" id="KW-0812">Transmembrane</keyword>
<gene>
    <name evidence="4" type="ORF">GPECTOR_108g169</name>
</gene>
<dbReference type="AlphaFoldDB" id="A0A150FZF8"/>
<evidence type="ECO:0000313" key="4">
    <source>
        <dbReference type="EMBL" id="KXZ42974.1"/>
    </source>
</evidence>
<keyword evidence="2" id="KW-1133">Transmembrane helix</keyword>
<proteinExistence type="predicted"/>
<dbReference type="EMBL" id="LSYV01000108">
    <property type="protein sequence ID" value="KXZ42974.1"/>
    <property type="molecule type" value="Genomic_DNA"/>
</dbReference>